<dbReference type="EMBL" id="PXOG01000152">
    <property type="protein sequence ID" value="RGP72032.1"/>
    <property type="molecule type" value="Genomic_DNA"/>
</dbReference>
<keyword evidence="3" id="KW-1185">Reference proteome</keyword>
<proteinExistence type="predicted"/>
<sequence length="156" mass="17083">MSVTPNCTKLSSLDDFNEYIEQLRVETNFDANNLNLCRKDICNVIWGTGNPDISGIGNSIGYVLEITLGCGLALTAITTRMKQGRNWTFVQFVTSAGLEAFFDFAIYFALSIIIASIVVLVNKDFSVSTSGFGATEAEIALAIPFISYRTLTRINT</sequence>
<keyword evidence="1" id="KW-0812">Transmembrane</keyword>
<reference evidence="2 3" key="1">
    <citation type="journal article" date="2018" name="PLoS Pathog.">
        <title>Evolution of structural diversity of trichothecenes, a family of toxins produced by plant pathogenic and entomopathogenic fungi.</title>
        <authorList>
            <person name="Proctor R.H."/>
            <person name="McCormick S.P."/>
            <person name="Kim H.S."/>
            <person name="Cardoza R.E."/>
            <person name="Stanley A.M."/>
            <person name="Lindo L."/>
            <person name="Kelly A."/>
            <person name="Brown D.W."/>
            <person name="Lee T."/>
            <person name="Vaughan M.M."/>
            <person name="Alexander N.J."/>
            <person name="Busman M."/>
            <person name="Gutierrez S."/>
        </authorList>
    </citation>
    <scope>NUCLEOTIDE SEQUENCE [LARGE SCALE GENOMIC DNA]</scope>
    <source>
        <strain evidence="2 3">NRRL 20695</strain>
    </source>
</reference>
<organism evidence="2 3">
    <name type="scientific">Fusarium longipes</name>
    <dbReference type="NCBI Taxonomy" id="694270"/>
    <lineage>
        <taxon>Eukaryota</taxon>
        <taxon>Fungi</taxon>
        <taxon>Dikarya</taxon>
        <taxon>Ascomycota</taxon>
        <taxon>Pezizomycotina</taxon>
        <taxon>Sordariomycetes</taxon>
        <taxon>Hypocreomycetidae</taxon>
        <taxon>Hypocreales</taxon>
        <taxon>Nectriaceae</taxon>
        <taxon>Fusarium</taxon>
    </lineage>
</organism>
<keyword evidence="1" id="KW-0472">Membrane</keyword>
<comment type="caution">
    <text evidence="2">The sequence shown here is derived from an EMBL/GenBank/DDBJ whole genome shotgun (WGS) entry which is preliminary data.</text>
</comment>
<protein>
    <submittedName>
        <fullName evidence="2">Uncharacterized protein</fullName>
    </submittedName>
</protein>
<dbReference type="OrthoDB" id="4582561at2759"/>
<dbReference type="STRING" id="694270.A0A395SIX8"/>
<dbReference type="Proteomes" id="UP000266234">
    <property type="component" value="Unassembled WGS sequence"/>
</dbReference>
<keyword evidence="1" id="KW-1133">Transmembrane helix</keyword>
<dbReference type="AlphaFoldDB" id="A0A395SIX8"/>
<feature type="transmembrane region" description="Helical" evidence="1">
    <location>
        <begin position="60"/>
        <end position="79"/>
    </location>
</feature>
<name>A0A395SIX8_9HYPO</name>
<evidence type="ECO:0000256" key="1">
    <source>
        <dbReference type="SAM" id="Phobius"/>
    </source>
</evidence>
<evidence type="ECO:0000313" key="3">
    <source>
        <dbReference type="Proteomes" id="UP000266234"/>
    </source>
</evidence>
<gene>
    <name evidence="2" type="ORF">FLONG3_6931</name>
</gene>
<feature type="transmembrane region" description="Helical" evidence="1">
    <location>
        <begin position="100"/>
        <end position="121"/>
    </location>
</feature>
<accession>A0A395SIX8</accession>
<evidence type="ECO:0000313" key="2">
    <source>
        <dbReference type="EMBL" id="RGP72032.1"/>
    </source>
</evidence>